<dbReference type="EMBL" id="JARKIE010000037">
    <property type="protein sequence ID" value="KAJ7695706.1"/>
    <property type="molecule type" value="Genomic_DNA"/>
</dbReference>
<proteinExistence type="predicted"/>
<name>A0AAD7DN20_MYCRO</name>
<dbReference type="Proteomes" id="UP001221757">
    <property type="component" value="Unassembled WGS sequence"/>
</dbReference>
<accession>A0AAD7DN20</accession>
<gene>
    <name evidence="1" type="ORF">B0H17DRAFT_1198480</name>
</gene>
<protein>
    <submittedName>
        <fullName evidence="1">Uncharacterized protein</fullName>
    </submittedName>
</protein>
<dbReference type="AlphaFoldDB" id="A0AAD7DN20"/>
<comment type="caution">
    <text evidence="1">The sequence shown here is derived from an EMBL/GenBank/DDBJ whole genome shotgun (WGS) entry which is preliminary data.</text>
</comment>
<evidence type="ECO:0000313" key="2">
    <source>
        <dbReference type="Proteomes" id="UP001221757"/>
    </source>
</evidence>
<evidence type="ECO:0000313" key="1">
    <source>
        <dbReference type="EMBL" id="KAJ7695706.1"/>
    </source>
</evidence>
<keyword evidence="2" id="KW-1185">Reference proteome</keyword>
<sequence>MPIPRTDHHRRLLLHVAGDGALGTQVSWALANNDRHCFTTPFDIPPLRDFTEDYRGMHALDREKDLHSPELYAVWNAKPYFLDEAVKAVAHNYTDWPSLPRVHDIWEEGSALTGEKQEDLLFYPVCRVPDPSYRHWQEHTGPVDAYFSEASFFGGSAKTISWWRDIYYAYHDHYLRQGMFVGKDQNLIFSLFLLFPSRVIGVWIDDPEAPAHKELLPLDNDREGLLGTCGPREWYYYAFWLASPAARESMHRIWENAARWSWGSLLPFLNMPHAVSHMCQPRSQNSYPDLPPILVASSFVPILISSSLPQPGRSRTGQSNMTIAAIYWRRPYRAVVDELLELALDVTELSMDDIRRLYSYKCDVLDPLNRRLELAAGPRILDSGITGDDDKFQQLSILEVTRQFLKPSLWTEALKASPSFSGIPLVLPGLYTFFAMHMGMRSLELLLPGGPERLREDLDGIASGIIDASGEEELLEFVGDPWLTDARVGLLSDLHPMMWTVWRDEDDLDTDLKEIIRGEPQIQKKGEVE</sequence>
<reference evidence="1" key="1">
    <citation type="submission" date="2023-03" db="EMBL/GenBank/DDBJ databases">
        <title>Massive genome expansion in bonnet fungi (Mycena s.s.) driven by repeated elements and novel gene families across ecological guilds.</title>
        <authorList>
            <consortium name="Lawrence Berkeley National Laboratory"/>
            <person name="Harder C.B."/>
            <person name="Miyauchi S."/>
            <person name="Viragh M."/>
            <person name="Kuo A."/>
            <person name="Thoen E."/>
            <person name="Andreopoulos B."/>
            <person name="Lu D."/>
            <person name="Skrede I."/>
            <person name="Drula E."/>
            <person name="Henrissat B."/>
            <person name="Morin E."/>
            <person name="Kohler A."/>
            <person name="Barry K."/>
            <person name="LaButti K."/>
            <person name="Morin E."/>
            <person name="Salamov A."/>
            <person name="Lipzen A."/>
            <person name="Mereny Z."/>
            <person name="Hegedus B."/>
            <person name="Baldrian P."/>
            <person name="Stursova M."/>
            <person name="Weitz H."/>
            <person name="Taylor A."/>
            <person name="Grigoriev I.V."/>
            <person name="Nagy L.G."/>
            <person name="Martin F."/>
            <person name="Kauserud H."/>
        </authorList>
    </citation>
    <scope>NUCLEOTIDE SEQUENCE</scope>
    <source>
        <strain evidence="1">CBHHK067</strain>
    </source>
</reference>
<organism evidence="1 2">
    <name type="scientific">Mycena rosella</name>
    <name type="common">Pink bonnet</name>
    <name type="synonym">Agaricus rosellus</name>
    <dbReference type="NCBI Taxonomy" id="1033263"/>
    <lineage>
        <taxon>Eukaryota</taxon>
        <taxon>Fungi</taxon>
        <taxon>Dikarya</taxon>
        <taxon>Basidiomycota</taxon>
        <taxon>Agaricomycotina</taxon>
        <taxon>Agaricomycetes</taxon>
        <taxon>Agaricomycetidae</taxon>
        <taxon>Agaricales</taxon>
        <taxon>Marasmiineae</taxon>
        <taxon>Mycenaceae</taxon>
        <taxon>Mycena</taxon>
    </lineage>
</organism>